<dbReference type="PANTHER" id="PTHR30011">
    <property type="entry name" value="ALKANESULFONATE MONOOXYGENASE-RELATED"/>
    <property type="match status" value="1"/>
</dbReference>
<proteinExistence type="predicted"/>
<evidence type="ECO:0000259" key="1">
    <source>
        <dbReference type="Pfam" id="PF00296"/>
    </source>
</evidence>
<dbReference type="InterPro" id="IPR011251">
    <property type="entry name" value="Luciferase-like_dom"/>
</dbReference>
<dbReference type="InterPro" id="IPR019921">
    <property type="entry name" value="Lucif-like_OxRdtase_Rv2161c"/>
</dbReference>
<dbReference type="InterPro" id="IPR036661">
    <property type="entry name" value="Luciferase-like_sf"/>
</dbReference>
<dbReference type="EMBL" id="LR134355">
    <property type="protein sequence ID" value="VEG49254.1"/>
    <property type="molecule type" value="Genomic_DNA"/>
</dbReference>
<sequence>MVRNPMRFGVHVFLTEESMGAAEMATAVEDRGLDALWLPEHTHIPTSRRTPYPPGGELPDEYRRCVDPFIGLAVAAAVTSRIRLGAGVIQAALRDPIVTAKAVASLDLYSNGRVEVGVGVGWNEDEIADHGVNFTRRREVAREHVLAMQALWEHDEAEFHGEFVNFDSSWSWPKPQQTDGRGRRGVPVLLGGAAGPKLFSQIVEYGSGWMPLAGGGLTAGVQRLRELATAAGRDPDELAVIPFGSTPGHDKFDYFESLGIGEVIFNLPWGSRDVVLPALDRLAGFVAERRGTAA</sequence>
<dbReference type="NCBIfam" id="TIGR03619">
    <property type="entry name" value="F420_Rv2161c"/>
    <property type="match status" value="1"/>
</dbReference>
<protein>
    <submittedName>
        <fullName evidence="2">Putative oxidoreductase</fullName>
        <ecNumber evidence="2">1.2.-.-</ecNumber>
    </submittedName>
</protein>
<dbReference type="Gene3D" id="3.20.20.30">
    <property type="entry name" value="Luciferase-like domain"/>
    <property type="match status" value="1"/>
</dbReference>
<dbReference type="InterPro" id="IPR051260">
    <property type="entry name" value="Diverse_substr_monoxygenases"/>
</dbReference>
<dbReference type="RefSeq" id="WP_197721898.1">
    <property type="nucleotide sequence ID" value="NZ_AP022604.1"/>
</dbReference>
<dbReference type="AlphaFoldDB" id="A0A3S4VDM1"/>
<dbReference type="Pfam" id="PF00296">
    <property type="entry name" value="Bac_luciferase"/>
    <property type="match status" value="1"/>
</dbReference>
<reference evidence="2 3" key="1">
    <citation type="submission" date="2018-12" db="EMBL/GenBank/DDBJ databases">
        <authorList>
            <consortium name="Pathogen Informatics"/>
        </authorList>
    </citation>
    <scope>NUCLEOTIDE SEQUENCE [LARGE SCALE GENOMIC DNA]</scope>
    <source>
        <strain evidence="2 3">NCTC10485</strain>
    </source>
</reference>
<dbReference type="SUPFAM" id="SSF51679">
    <property type="entry name" value="Bacterial luciferase-like"/>
    <property type="match status" value="1"/>
</dbReference>
<gene>
    <name evidence="2" type="ORF">NCTC10485_03561</name>
</gene>
<organism evidence="2 3">
    <name type="scientific">Mycolicibacterium chitae</name>
    <name type="common">Mycobacterium chitae</name>
    <dbReference type="NCBI Taxonomy" id="1792"/>
    <lineage>
        <taxon>Bacteria</taxon>
        <taxon>Bacillati</taxon>
        <taxon>Actinomycetota</taxon>
        <taxon>Actinomycetes</taxon>
        <taxon>Mycobacteriales</taxon>
        <taxon>Mycobacteriaceae</taxon>
        <taxon>Mycolicibacterium</taxon>
    </lineage>
</organism>
<dbReference type="PANTHER" id="PTHR30011:SF32">
    <property type="entry name" value="CONSERVED PROTEIN"/>
    <property type="match status" value="1"/>
</dbReference>
<keyword evidence="3" id="KW-1185">Reference proteome</keyword>
<dbReference type="EC" id="1.2.-.-" evidence="2"/>
<dbReference type="Proteomes" id="UP000282551">
    <property type="component" value="Chromosome"/>
</dbReference>
<dbReference type="GO" id="GO:0016705">
    <property type="term" value="F:oxidoreductase activity, acting on paired donors, with incorporation or reduction of molecular oxygen"/>
    <property type="evidence" value="ECO:0007669"/>
    <property type="project" value="InterPro"/>
</dbReference>
<name>A0A3S4VDM1_MYCCI</name>
<feature type="domain" description="Luciferase-like" evidence="1">
    <location>
        <begin position="21"/>
        <end position="243"/>
    </location>
</feature>
<evidence type="ECO:0000313" key="2">
    <source>
        <dbReference type="EMBL" id="VEG49254.1"/>
    </source>
</evidence>
<evidence type="ECO:0000313" key="3">
    <source>
        <dbReference type="Proteomes" id="UP000282551"/>
    </source>
</evidence>
<accession>A0A3S4VDM1</accession>
<keyword evidence="2" id="KW-0560">Oxidoreductase</keyword>